<dbReference type="EMBL" id="JAGFNK010000111">
    <property type="protein sequence ID" value="KAI9507808.1"/>
    <property type="molecule type" value="Genomic_DNA"/>
</dbReference>
<organism evidence="1 2">
    <name type="scientific">Russula earlei</name>
    <dbReference type="NCBI Taxonomy" id="71964"/>
    <lineage>
        <taxon>Eukaryota</taxon>
        <taxon>Fungi</taxon>
        <taxon>Dikarya</taxon>
        <taxon>Basidiomycota</taxon>
        <taxon>Agaricomycotina</taxon>
        <taxon>Agaricomycetes</taxon>
        <taxon>Russulales</taxon>
        <taxon>Russulaceae</taxon>
        <taxon>Russula</taxon>
    </lineage>
</organism>
<reference evidence="1" key="1">
    <citation type="submission" date="2021-03" db="EMBL/GenBank/DDBJ databases">
        <title>Evolutionary priming and transition to the ectomycorrhizal habit in an iconic lineage of mushroom-forming fungi: is preadaptation a requirement?</title>
        <authorList>
            <consortium name="DOE Joint Genome Institute"/>
            <person name="Looney B.P."/>
            <person name="Miyauchi S."/>
            <person name="Morin E."/>
            <person name="Drula E."/>
            <person name="Courty P.E."/>
            <person name="Chicoki N."/>
            <person name="Fauchery L."/>
            <person name="Kohler A."/>
            <person name="Kuo A."/>
            <person name="LaButti K."/>
            <person name="Pangilinan J."/>
            <person name="Lipzen A."/>
            <person name="Riley R."/>
            <person name="Andreopoulos W."/>
            <person name="He G."/>
            <person name="Johnson J."/>
            <person name="Barry K.W."/>
            <person name="Grigoriev I.V."/>
            <person name="Nagy L."/>
            <person name="Hibbett D."/>
            <person name="Henrissat B."/>
            <person name="Matheny P.B."/>
            <person name="Labbe J."/>
            <person name="Martin A.F."/>
        </authorList>
    </citation>
    <scope>NUCLEOTIDE SEQUENCE</scope>
    <source>
        <strain evidence="1">BPL698</strain>
    </source>
</reference>
<evidence type="ECO:0000313" key="1">
    <source>
        <dbReference type="EMBL" id="KAI9507808.1"/>
    </source>
</evidence>
<dbReference type="Proteomes" id="UP001207468">
    <property type="component" value="Unassembled WGS sequence"/>
</dbReference>
<keyword evidence="2" id="KW-1185">Reference proteome</keyword>
<gene>
    <name evidence="1" type="ORF">F5148DRAFT_1276038</name>
</gene>
<protein>
    <submittedName>
        <fullName evidence="1">NAD-P-binding protein</fullName>
    </submittedName>
</protein>
<comment type="caution">
    <text evidence="1">The sequence shown here is derived from an EMBL/GenBank/DDBJ whole genome shotgun (WGS) entry which is preliminary data.</text>
</comment>
<evidence type="ECO:0000313" key="2">
    <source>
        <dbReference type="Proteomes" id="UP001207468"/>
    </source>
</evidence>
<accession>A0ACC0U863</accession>
<name>A0ACC0U863_9AGAM</name>
<sequence length="319" mass="34869">MKIVLCGAGFLGSNIATAISRANNSTRVLRRIQISSRCPHKVDAKLKETLPQDHLLPPIPVDVTKQETLTEAFDNADAVVSLVGILQGSLAQFEAVQWKGAENVARAAATVGAKLVHISAIGADPHSKIPYARTKALGEEAVLSHCPSATIIRPSLVFGPGDGLFNRFAQLSRYLPVLPVFGKGATRFQPVYVGDIGRLVEILTRDDLNPSTDVRGKVIEATGPDVLTLRQIMQLVVKHTGRFRPIVAVPWIIGELQGEIMQRLPTNIFTITRDQIEQLKIDNVATSPIPPSHVNFKEILEARSFRLTSVHDVLPHYLK</sequence>
<proteinExistence type="predicted"/>